<gene>
    <name evidence="4" type="ORF">CDEB00056_LOCUS5783</name>
</gene>
<organism evidence="4">
    <name type="scientific">Chaetoceros debilis</name>
    <dbReference type="NCBI Taxonomy" id="122233"/>
    <lineage>
        <taxon>Eukaryota</taxon>
        <taxon>Sar</taxon>
        <taxon>Stramenopiles</taxon>
        <taxon>Ochrophyta</taxon>
        <taxon>Bacillariophyta</taxon>
        <taxon>Coscinodiscophyceae</taxon>
        <taxon>Chaetocerotophycidae</taxon>
        <taxon>Chaetocerotales</taxon>
        <taxon>Chaetocerotaceae</taxon>
        <taxon>Chaetoceros</taxon>
    </lineage>
</organism>
<evidence type="ECO:0000259" key="3">
    <source>
        <dbReference type="Pfam" id="PF06747"/>
    </source>
</evidence>
<evidence type="ECO:0000256" key="2">
    <source>
        <dbReference type="SAM" id="MobiDB-lite"/>
    </source>
</evidence>
<accession>A0A7S3PZS1</accession>
<name>A0A7S3PZS1_9STRA</name>
<protein>
    <recommendedName>
        <fullName evidence="3">CHCH domain-containing protein</fullName>
    </recommendedName>
</protein>
<dbReference type="InterPro" id="IPR009069">
    <property type="entry name" value="Cys_alpha_HP_mot_SF"/>
</dbReference>
<keyword evidence="1" id="KW-1015">Disulfide bond</keyword>
<proteinExistence type="predicted"/>
<dbReference type="AlphaFoldDB" id="A0A7S3PZS1"/>
<feature type="domain" description="CHCH" evidence="3">
    <location>
        <begin position="66"/>
        <end position="99"/>
    </location>
</feature>
<dbReference type="Pfam" id="PF06747">
    <property type="entry name" value="CHCH"/>
    <property type="match status" value="1"/>
</dbReference>
<feature type="region of interest" description="Disordered" evidence="2">
    <location>
        <begin position="35"/>
        <end position="66"/>
    </location>
</feature>
<evidence type="ECO:0000256" key="1">
    <source>
        <dbReference type="ARBA" id="ARBA00023157"/>
    </source>
</evidence>
<dbReference type="EMBL" id="HBIO01007680">
    <property type="protein sequence ID" value="CAE0460942.1"/>
    <property type="molecule type" value="Transcribed_RNA"/>
</dbReference>
<reference evidence="4" key="1">
    <citation type="submission" date="2021-01" db="EMBL/GenBank/DDBJ databases">
        <authorList>
            <person name="Corre E."/>
            <person name="Pelletier E."/>
            <person name="Niang G."/>
            <person name="Scheremetjew M."/>
            <person name="Finn R."/>
            <person name="Kale V."/>
            <person name="Holt S."/>
            <person name="Cochrane G."/>
            <person name="Meng A."/>
            <person name="Brown T."/>
            <person name="Cohen L."/>
        </authorList>
    </citation>
    <scope>NUCLEOTIDE SEQUENCE</scope>
    <source>
        <strain evidence="4">MM31A-1</strain>
    </source>
</reference>
<feature type="compositionally biased region" description="Low complexity" evidence="2">
    <location>
        <begin position="39"/>
        <end position="54"/>
    </location>
</feature>
<evidence type="ECO:0000313" key="4">
    <source>
        <dbReference type="EMBL" id="CAE0460942.1"/>
    </source>
</evidence>
<dbReference type="InterPro" id="IPR010625">
    <property type="entry name" value="CHCH"/>
</dbReference>
<sequence>MGNKSSSSNKPVADKKEEPLCVDCDIKNQKALPEIEIQNKSVSNVNSDRNSNPSASTSSAGTGQPCEESYGKVTVCMESNEGQITKCREEWDAFKQCHQDHRR</sequence>
<dbReference type="SUPFAM" id="SSF47072">
    <property type="entry name" value="Cysteine alpha-hairpin motif"/>
    <property type="match status" value="1"/>
</dbReference>